<dbReference type="FunFam" id="2.30.30.140:FF:000018">
    <property type="entry name" value="Serine/threonine-protein kinase 31"/>
    <property type="match status" value="1"/>
</dbReference>
<dbReference type="Pfam" id="PF00567">
    <property type="entry name" value="TUDOR"/>
    <property type="match status" value="2"/>
</dbReference>
<dbReference type="SMART" id="SM00333">
    <property type="entry name" value="TUDOR"/>
    <property type="match status" value="2"/>
</dbReference>
<dbReference type="PANTHER" id="PTHR16442:SF1">
    <property type="entry name" value="RING FINGER PROTEIN 17"/>
    <property type="match status" value="1"/>
</dbReference>
<dbReference type="EMBL" id="CARXXK010000001">
    <property type="protein sequence ID" value="CAI6344252.1"/>
    <property type="molecule type" value="Genomic_DNA"/>
</dbReference>
<dbReference type="Gene3D" id="2.40.50.90">
    <property type="match status" value="2"/>
</dbReference>
<dbReference type="GO" id="GO:0005737">
    <property type="term" value="C:cytoplasm"/>
    <property type="evidence" value="ECO:0007669"/>
    <property type="project" value="UniProtKB-ARBA"/>
</dbReference>
<keyword evidence="1" id="KW-0732">Signal</keyword>
<dbReference type="PROSITE" id="PS50304">
    <property type="entry name" value="TUDOR"/>
    <property type="match status" value="1"/>
</dbReference>
<comment type="caution">
    <text evidence="3">The sequence shown here is derived from an EMBL/GenBank/DDBJ whole genome shotgun (WGS) entry which is preliminary data.</text>
</comment>
<name>A0AAV0VMX6_9HEMI</name>
<dbReference type="InterPro" id="IPR035437">
    <property type="entry name" value="SNase_OB-fold_sf"/>
</dbReference>
<reference evidence="3 4" key="1">
    <citation type="submission" date="2023-01" db="EMBL/GenBank/DDBJ databases">
        <authorList>
            <person name="Whitehead M."/>
        </authorList>
    </citation>
    <scope>NUCLEOTIDE SEQUENCE [LARGE SCALE GENOMIC DNA]</scope>
</reference>
<evidence type="ECO:0000259" key="2">
    <source>
        <dbReference type="PROSITE" id="PS50304"/>
    </source>
</evidence>
<gene>
    <name evidence="3" type="ORF">MEUPH1_LOCUS1412</name>
</gene>
<dbReference type="SUPFAM" id="SSF63748">
    <property type="entry name" value="Tudor/PWWP/MBT"/>
    <property type="match status" value="2"/>
</dbReference>
<dbReference type="Proteomes" id="UP001160148">
    <property type="component" value="Unassembled WGS sequence"/>
</dbReference>
<accession>A0AAV0VMX6</accession>
<organism evidence="3 4">
    <name type="scientific">Macrosiphum euphorbiae</name>
    <name type="common">potato aphid</name>
    <dbReference type="NCBI Taxonomy" id="13131"/>
    <lineage>
        <taxon>Eukaryota</taxon>
        <taxon>Metazoa</taxon>
        <taxon>Ecdysozoa</taxon>
        <taxon>Arthropoda</taxon>
        <taxon>Hexapoda</taxon>
        <taxon>Insecta</taxon>
        <taxon>Pterygota</taxon>
        <taxon>Neoptera</taxon>
        <taxon>Paraneoptera</taxon>
        <taxon>Hemiptera</taxon>
        <taxon>Sternorrhyncha</taxon>
        <taxon>Aphidomorpha</taxon>
        <taxon>Aphidoidea</taxon>
        <taxon>Aphididae</taxon>
        <taxon>Macrosiphini</taxon>
        <taxon>Macrosiphum</taxon>
    </lineage>
</organism>
<evidence type="ECO:0000313" key="3">
    <source>
        <dbReference type="EMBL" id="CAI6344252.1"/>
    </source>
</evidence>
<feature type="signal peptide" evidence="1">
    <location>
        <begin position="1"/>
        <end position="23"/>
    </location>
</feature>
<evidence type="ECO:0000313" key="4">
    <source>
        <dbReference type="Proteomes" id="UP001160148"/>
    </source>
</evidence>
<protein>
    <recommendedName>
        <fullName evidence="2">Tudor domain-containing protein</fullName>
    </recommendedName>
</protein>
<feature type="domain" description="Tudor" evidence="2">
    <location>
        <begin position="117"/>
        <end position="176"/>
    </location>
</feature>
<proteinExistence type="predicted"/>
<keyword evidence="4" id="KW-1185">Reference proteome</keyword>
<feature type="chain" id="PRO_5043673333" description="Tudor domain-containing protein" evidence="1">
    <location>
        <begin position="24"/>
        <end position="549"/>
    </location>
</feature>
<evidence type="ECO:0000256" key="1">
    <source>
        <dbReference type="SAM" id="SignalP"/>
    </source>
</evidence>
<dbReference type="PANTHER" id="PTHR16442">
    <property type="entry name" value="RING FINGER PROTEIN 17"/>
    <property type="match status" value="1"/>
</dbReference>
<dbReference type="Gene3D" id="2.30.30.140">
    <property type="match status" value="1"/>
</dbReference>
<dbReference type="CDD" id="cd20379">
    <property type="entry name" value="Tudor_dTUD-like"/>
    <property type="match status" value="1"/>
</dbReference>
<dbReference type="InterPro" id="IPR002999">
    <property type="entry name" value="Tudor"/>
</dbReference>
<dbReference type="AlphaFoldDB" id="A0AAV0VMX6"/>
<sequence length="549" mass="61868">MIEQGFALIVSLIFYTLWRACHQNVFQQDDEYSTSSQSESEFKYSSVPKKNDEFVNSWMPPTPLVKSQLNAIVTNVDLECHVFFQISDDETRQSLQLVMDELNYIFSNSQPEPINMKWNQGQSVIVQYYQDKKWYRGTILKIDEKGEFTVQFYDYGNIEKCKHEELRSTLYTTEVPRLCHEGFFSAILPITKNGKWPILSLDHIHTLIVDKTCRMTIDEYLSTDDVCAIKSLKIIEDNFDVFQYLVTDKMAYFEYVPSSIIDLVDTDEINNGDAADVSKCEAANYNISNATYDNGHDDCTTYVDGGSIYDSGGLTYDERRQTYDNGVATVSAADEERATSVGAPDATALVVDEDAGEESDYSKFCLERNEVVEGTMGRITGPTSLTLVINKIGGVDLSIAKNDMHKVIFNKCSTLPPPNHIVPGTAVIVFHNVLWRRGVVEDGGKSVFLVDFGMSIKLVKKNLRRCIAEFFELPMFTIDCRLENFRPSDDADAEDVVDKLSKTLRGVSLKIIGISESDDGDIVGVELYNSKEEIAYQSLIDANLLIPAK</sequence>